<evidence type="ECO:0000313" key="11">
    <source>
        <dbReference type="Proteomes" id="UP000275772"/>
    </source>
</evidence>
<evidence type="ECO:0000256" key="3">
    <source>
        <dbReference type="ARBA" id="ARBA00023015"/>
    </source>
</evidence>
<evidence type="ECO:0000256" key="9">
    <source>
        <dbReference type="SAM" id="MobiDB-lite"/>
    </source>
</evidence>
<evidence type="ECO:0000256" key="1">
    <source>
        <dbReference type="ARBA" id="ARBA00004123"/>
    </source>
</evidence>
<comment type="subcellular location">
    <subcellularLocation>
        <location evidence="1 7">Nucleus</location>
    </subcellularLocation>
</comment>
<organism evidence="10 11">
    <name type="scientific">Blumeria hordei</name>
    <name type="common">Barley powdery mildew</name>
    <name type="synonym">Blumeria graminis f. sp. hordei</name>
    <dbReference type="NCBI Taxonomy" id="2867405"/>
    <lineage>
        <taxon>Eukaryota</taxon>
        <taxon>Fungi</taxon>
        <taxon>Dikarya</taxon>
        <taxon>Ascomycota</taxon>
        <taxon>Pezizomycotina</taxon>
        <taxon>Leotiomycetes</taxon>
        <taxon>Erysiphales</taxon>
        <taxon>Erysiphaceae</taxon>
        <taxon>Blumeria</taxon>
    </lineage>
</organism>
<comment type="similarity">
    <text evidence="2 7">Belongs to the Mediator complex subunit 9 family.</text>
</comment>
<dbReference type="VEuPathDB" id="FungiDB:BLGHR1_14515"/>
<dbReference type="Pfam" id="PF07544">
    <property type="entry name" value="Med9"/>
    <property type="match status" value="1"/>
</dbReference>
<keyword evidence="8" id="KW-0175">Coiled coil</keyword>
<evidence type="ECO:0000256" key="6">
    <source>
        <dbReference type="ARBA" id="ARBA00023242"/>
    </source>
</evidence>
<dbReference type="AlphaFoldDB" id="A0A383UTS3"/>
<comment type="subunit">
    <text evidence="7">Component of the Mediator complex.</text>
</comment>
<feature type="coiled-coil region" evidence="8">
    <location>
        <begin position="85"/>
        <end position="119"/>
    </location>
</feature>
<sequence>MHPPMKLPDDLTPHHMDTIPILSSLLSRLSNPSSTSQSGLAGPSYTSSPSQILNSTGQLSAKDIPPATDELKQQLQKAHLQIKQLPDIDRTISEQEEEIVELEEKISQQREVIKKLRVLGKATNETKKMLEQIEDVVH</sequence>
<keyword evidence="5 7" id="KW-0804">Transcription</keyword>
<accession>A0A383UTS3</accession>
<evidence type="ECO:0000256" key="8">
    <source>
        <dbReference type="SAM" id="Coils"/>
    </source>
</evidence>
<keyword evidence="6 7" id="KW-0539">Nucleus</keyword>
<dbReference type="GO" id="GO:0016592">
    <property type="term" value="C:mediator complex"/>
    <property type="evidence" value="ECO:0007669"/>
    <property type="project" value="InterPro"/>
</dbReference>
<keyword evidence="3 7" id="KW-0805">Transcription regulation</keyword>
<reference evidence="10 11" key="1">
    <citation type="submission" date="2017-11" db="EMBL/GenBank/DDBJ databases">
        <authorList>
            <person name="Kracher B."/>
        </authorList>
    </citation>
    <scope>NUCLEOTIDE SEQUENCE [LARGE SCALE GENOMIC DNA]</scope>
    <source>
        <strain evidence="10 11">RACE1</strain>
    </source>
</reference>
<dbReference type="InterPro" id="IPR011425">
    <property type="entry name" value="Med9"/>
</dbReference>
<name>A0A383UTS3_BLUHO</name>
<dbReference type="Gene3D" id="6.10.280.10">
    <property type="entry name" value="Mediator complex, subunit Med21"/>
    <property type="match status" value="1"/>
</dbReference>
<dbReference type="EMBL" id="UNSH01000056">
    <property type="protein sequence ID" value="SZF03721.1"/>
    <property type="molecule type" value="Genomic_DNA"/>
</dbReference>
<keyword evidence="4 7" id="KW-0010">Activator</keyword>
<evidence type="ECO:0000256" key="5">
    <source>
        <dbReference type="ARBA" id="ARBA00023163"/>
    </source>
</evidence>
<feature type="compositionally biased region" description="Polar residues" evidence="9">
    <location>
        <begin position="44"/>
        <end position="59"/>
    </location>
</feature>
<feature type="region of interest" description="Disordered" evidence="9">
    <location>
        <begin position="28"/>
        <end position="67"/>
    </location>
</feature>
<evidence type="ECO:0000313" key="10">
    <source>
        <dbReference type="EMBL" id="SZF03721.1"/>
    </source>
</evidence>
<evidence type="ECO:0000256" key="2">
    <source>
        <dbReference type="ARBA" id="ARBA00008089"/>
    </source>
</evidence>
<feature type="compositionally biased region" description="Low complexity" evidence="9">
    <location>
        <begin position="28"/>
        <end position="38"/>
    </location>
</feature>
<gene>
    <name evidence="7" type="primary">MED9</name>
    <name evidence="10" type="ORF">BLGHR1_14515</name>
</gene>
<evidence type="ECO:0000256" key="7">
    <source>
        <dbReference type="RuleBase" id="RU364145"/>
    </source>
</evidence>
<dbReference type="GO" id="GO:0006357">
    <property type="term" value="P:regulation of transcription by RNA polymerase II"/>
    <property type="evidence" value="ECO:0007669"/>
    <property type="project" value="InterPro"/>
</dbReference>
<dbReference type="GO" id="GO:0003712">
    <property type="term" value="F:transcription coregulator activity"/>
    <property type="evidence" value="ECO:0007669"/>
    <property type="project" value="InterPro"/>
</dbReference>
<evidence type="ECO:0000256" key="4">
    <source>
        <dbReference type="ARBA" id="ARBA00023159"/>
    </source>
</evidence>
<comment type="function">
    <text evidence="7">Component of the Mediator complex, a coactivator involved in the regulated transcription of nearly all RNA polymerase II-dependent genes. Mediator functions as a bridge to convey information from gene-specific regulatory proteins to the basal RNA polymerase II transcription machinery. Mediator is recruited to promoters by direct interactions with regulatory proteins and serves as a scaffold for the assembly of a functional preinitiation complex with RNA polymerase II and the general transcription factors.</text>
</comment>
<protein>
    <recommendedName>
        <fullName evidence="7">Mediator of RNA polymerase II transcription subunit 9</fullName>
    </recommendedName>
    <alternativeName>
        <fullName evidence="7">Mediator complex subunit 9</fullName>
    </alternativeName>
</protein>
<dbReference type="Proteomes" id="UP000275772">
    <property type="component" value="Unassembled WGS sequence"/>
</dbReference>
<proteinExistence type="inferred from homology"/>